<evidence type="ECO:0000259" key="3">
    <source>
        <dbReference type="Pfam" id="PF00082"/>
    </source>
</evidence>
<comment type="caution">
    <text evidence="4">The sequence shown here is derived from an EMBL/GenBank/DDBJ whole genome shotgun (WGS) entry which is preliminary data.</text>
</comment>
<organism evidence="4 5">
    <name type="scientific">Spirosoma soli</name>
    <dbReference type="NCBI Taxonomy" id="1770529"/>
    <lineage>
        <taxon>Bacteria</taxon>
        <taxon>Pseudomonadati</taxon>
        <taxon>Bacteroidota</taxon>
        <taxon>Cytophagia</taxon>
        <taxon>Cytophagales</taxon>
        <taxon>Cytophagaceae</taxon>
        <taxon>Spirosoma</taxon>
    </lineage>
</organism>
<dbReference type="EMBL" id="JBHULN010000001">
    <property type="protein sequence ID" value="MFD2569532.1"/>
    <property type="molecule type" value="Genomic_DNA"/>
</dbReference>
<dbReference type="Gene3D" id="3.40.50.200">
    <property type="entry name" value="Peptidase S8/S53 domain"/>
    <property type="match status" value="1"/>
</dbReference>
<reference evidence="5" key="1">
    <citation type="journal article" date="2019" name="Int. J. Syst. Evol. Microbiol.">
        <title>The Global Catalogue of Microorganisms (GCM) 10K type strain sequencing project: providing services to taxonomists for standard genome sequencing and annotation.</title>
        <authorList>
            <consortium name="The Broad Institute Genomics Platform"/>
            <consortium name="The Broad Institute Genome Sequencing Center for Infectious Disease"/>
            <person name="Wu L."/>
            <person name="Ma J."/>
        </authorList>
    </citation>
    <scope>NUCLEOTIDE SEQUENCE [LARGE SCALE GENOMIC DNA]</scope>
    <source>
        <strain evidence="5">KCTC 42805</strain>
    </source>
</reference>
<feature type="domain" description="Peptidase S8/S53" evidence="3">
    <location>
        <begin position="212"/>
        <end position="564"/>
    </location>
</feature>
<name>A0ABW5LXQ5_9BACT</name>
<dbReference type="SUPFAM" id="SSF52743">
    <property type="entry name" value="Subtilisin-like"/>
    <property type="match status" value="1"/>
</dbReference>
<sequence>MNTQSTLVTVEIPDFGNVPVQVNHGREPDSPVDVTHRPPTGSDDPRLRFMNPRIVQVYDVPSSIPQFAVQKQKVISVDQFQLNRLRTNELLVGTSDVQGNLRQAKARVIEGDRQDLDANDTGQYTVLIDWSEDETLRDFHNVLLIDSKTNATESVLQSDNFLISGSLDGPNNPPIYPPVGSVSPLNTQPSDYRPASKEDIQYYQQHSKQDNSPAVAVMDTGLKFNLLNKGLEDKWPDPYMYQDANGQERRFTLAYHKPKNGASTNLVGDSVIGYCALQSYREEPFFKAVKESLLSTDNSKQNYTLTDVANSPFDDYRLLENPPHTTTVLDARHGTSITAIIQQTGDDAPVLPVKVFDNIGFSTLFDVLNGFDYILKRCKTTNIRVVNASWIFGQDNPLIRSKVEQLLKAGVFIVAAAGNEGQTSDRNLDNRPVYPACYSQEFPHVITVTSVRKTYFRSDLLSPKEDSVVGKALAKAVKAGLFNFLEGADDVVGAILPTAGYVAVENYSTKFVNIGVVSTFGYFRSPFRGSPIIRGSSFACAFVTGSVIRQLRNRPELMSLLLAGSISEVRMELLKAMNGNGPDKNLMNEYVNGGFYLDGYGVD</sequence>
<comment type="similarity">
    <text evidence="1">Belongs to the peptidase S8 family.</text>
</comment>
<evidence type="ECO:0000256" key="1">
    <source>
        <dbReference type="ARBA" id="ARBA00011073"/>
    </source>
</evidence>
<evidence type="ECO:0000313" key="4">
    <source>
        <dbReference type="EMBL" id="MFD2569532.1"/>
    </source>
</evidence>
<accession>A0ABW5LXQ5</accession>
<dbReference type="InterPro" id="IPR051048">
    <property type="entry name" value="Peptidase_S8/S53_subtilisin"/>
</dbReference>
<dbReference type="RefSeq" id="WP_381518713.1">
    <property type="nucleotide sequence ID" value="NZ_JBHULN010000001.1"/>
</dbReference>
<dbReference type="InterPro" id="IPR036852">
    <property type="entry name" value="Peptidase_S8/S53_dom_sf"/>
</dbReference>
<gene>
    <name evidence="4" type="ORF">ACFSUS_02745</name>
</gene>
<protein>
    <submittedName>
        <fullName evidence="4">S8 family serine peptidase</fullName>
    </submittedName>
</protein>
<evidence type="ECO:0000256" key="2">
    <source>
        <dbReference type="SAM" id="MobiDB-lite"/>
    </source>
</evidence>
<dbReference type="InterPro" id="IPR000209">
    <property type="entry name" value="Peptidase_S8/S53_dom"/>
</dbReference>
<evidence type="ECO:0000313" key="5">
    <source>
        <dbReference type="Proteomes" id="UP001597469"/>
    </source>
</evidence>
<dbReference type="Pfam" id="PF00082">
    <property type="entry name" value="Peptidase_S8"/>
    <property type="match status" value="1"/>
</dbReference>
<dbReference type="Proteomes" id="UP001597469">
    <property type="component" value="Unassembled WGS sequence"/>
</dbReference>
<proteinExistence type="inferred from homology"/>
<dbReference type="PANTHER" id="PTHR43399:SF4">
    <property type="entry name" value="CELL WALL-ASSOCIATED PROTEASE"/>
    <property type="match status" value="1"/>
</dbReference>
<feature type="region of interest" description="Disordered" evidence="2">
    <location>
        <begin position="20"/>
        <end position="46"/>
    </location>
</feature>
<keyword evidence="5" id="KW-1185">Reference proteome</keyword>
<dbReference type="PANTHER" id="PTHR43399">
    <property type="entry name" value="SUBTILISIN-RELATED"/>
    <property type="match status" value="1"/>
</dbReference>